<name>A0ACC1JAZ2_9FUNG</name>
<sequence>MNLPHCDSSYATCNKPIDTNTNTNTNTVSSTQTLFCSPACIYSDALDRHRRKAVAASNSLYFNADGCGGSPLPPPPPRISTSTLIRRGIDPWSAPDEIALRQSVGRMLAEALAVHGASPSNAENSWAIENEAYRLSYRDAYTADAMVASSQYYRCMSMVLVSRLRTERSLVLLLAAGRMPPDMLCRRLACE</sequence>
<proteinExistence type="predicted"/>
<gene>
    <name evidence="1" type="ORF">FBU59_002509</name>
</gene>
<evidence type="ECO:0000313" key="2">
    <source>
        <dbReference type="Proteomes" id="UP001150603"/>
    </source>
</evidence>
<protein>
    <submittedName>
        <fullName evidence="1">Uncharacterized protein</fullName>
    </submittedName>
</protein>
<comment type="caution">
    <text evidence="1">The sequence shown here is derived from an EMBL/GenBank/DDBJ whole genome shotgun (WGS) entry which is preliminary data.</text>
</comment>
<dbReference type="Proteomes" id="UP001150603">
    <property type="component" value="Unassembled WGS sequence"/>
</dbReference>
<reference evidence="1" key="1">
    <citation type="submission" date="2022-07" db="EMBL/GenBank/DDBJ databases">
        <title>Phylogenomic reconstructions and comparative analyses of Kickxellomycotina fungi.</title>
        <authorList>
            <person name="Reynolds N.K."/>
            <person name="Stajich J.E."/>
            <person name="Barry K."/>
            <person name="Grigoriev I.V."/>
            <person name="Crous P."/>
            <person name="Smith M.E."/>
        </authorList>
    </citation>
    <scope>NUCLEOTIDE SEQUENCE</scope>
    <source>
        <strain evidence="1">NRRL 5244</strain>
    </source>
</reference>
<accession>A0ACC1JAZ2</accession>
<dbReference type="EMBL" id="JANBPW010001382">
    <property type="protein sequence ID" value="KAJ1944771.1"/>
    <property type="molecule type" value="Genomic_DNA"/>
</dbReference>
<keyword evidence="2" id="KW-1185">Reference proteome</keyword>
<organism evidence="1 2">
    <name type="scientific">Linderina macrospora</name>
    <dbReference type="NCBI Taxonomy" id="4868"/>
    <lineage>
        <taxon>Eukaryota</taxon>
        <taxon>Fungi</taxon>
        <taxon>Fungi incertae sedis</taxon>
        <taxon>Zoopagomycota</taxon>
        <taxon>Kickxellomycotina</taxon>
        <taxon>Kickxellomycetes</taxon>
        <taxon>Kickxellales</taxon>
        <taxon>Kickxellaceae</taxon>
        <taxon>Linderina</taxon>
    </lineage>
</organism>
<evidence type="ECO:0000313" key="1">
    <source>
        <dbReference type="EMBL" id="KAJ1944771.1"/>
    </source>
</evidence>